<evidence type="ECO:0000256" key="2">
    <source>
        <dbReference type="ARBA" id="ARBA00023125"/>
    </source>
</evidence>
<evidence type="ECO:0000313" key="5">
    <source>
        <dbReference type="EMBL" id="RGR69571.1"/>
    </source>
</evidence>
<dbReference type="InterPro" id="IPR018356">
    <property type="entry name" value="Tscrpt_reg_HTH_DeoR_CS"/>
</dbReference>
<dbReference type="PANTHER" id="PTHR30363">
    <property type="entry name" value="HTH-TYPE TRANSCRIPTIONAL REGULATOR SRLR-RELATED"/>
    <property type="match status" value="1"/>
</dbReference>
<gene>
    <name evidence="5" type="ORF">DWY25_14830</name>
</gene>
<dbReference type="Gene3D" id="3.40.50.1360">
    <property type="match status" value="1"/>
</dbReference>
<keyword evidence="2" id="KW-0238">DNA-binding</keyword>
<dbReference type="Gene3D" id="1.10.10.10">
    <property type="entry name" value="Winged helix-like DNA-binding domain superfamily/Winged helix DNA-binding domain"/>
    <property type="match status" value="1"/>
</dbReference>
<dbReference type="PANTHER" id="PTHR30363:SF44">
    <property type="entry name" value="AGA OPERON TRANSCRIPTIONAL REPRESSOR-RELATED"/>
    <property type="match status" value="1"/>
</dbReference>
<dbReference type="GO" id="GO:0003677">
    <property type="term" value="F:DNA binding"/>
    <property type="evidence" value="ECO:0007669"/>
    <property type="project" value="UniProtKB-KW"/>
</dbReference>
<organism evidence="5 6">
    <name type="scientific">Holdemania filiformis</name>
    <dbReference type="NCBI Taxonomy" id="61171"/>
    <lineage>
        <taxon>Bacteria</taxon>
        <taxon>Bacillati</taxon>
        <taxon>Bacillota</taxon>
        <taxon>Erysipelotrichia</taxon>
        <taxon>Erysipelotrichales</taxon>
        <taxon>Erysipelotrichaceae</taxon>
        <taxon>Holdemania</taxon>
    </lineage>
</organism>
<dbReference type="PRINTS" id="PR00037">
    <property type="entry name" value="HTHLACR"/>
</dbReference>
<dbReference type="SUPFAM" id="SSF46785">
    <property type="entry name" value="Winged helix' DNA-binding domain"/>
    <property type="match status" value="1"/>
</dbReference>
<dbReference type="AlphaFoldDB" id="A0A412FN60"/>
<sequence>MKVSKAIVNDRRVKIMRLIEEKRSVSVDELVEKYHVSPITIRRDLQYWEDKGAIIRNYGGASLIQEFVEDEEYERTTFQKAIAKRAALYIEEDDVIFINSSTTALMIVDYIKDKHVTIITNNARAINYTPDPKVLIIFTGGEVRFPKNSMTGDFAVAALNNITATKCFVGCSGLTENGISTGLMKEMLINQTMIKRTSGQRFVLCDSTKIGVSYSFFYSSLKGFDYLITDVKADDEVIEKVKENTGINVIKVEPLKGGWKI</sequence>
<protein>
    <submittedName>
        <fullName evidence="5">DeoR/GlpR transcriptional regulator</fullName>
    </submittedName>
</protein>
<reference evidence="5 6" key="1">
    <citation type="submission" date="2018-08" db="EMBL/GenBank/DDBJ databases">
        <title>A genome reference for cultivated species of the human gut microbiota.</title>
        <authorList>
            <person name="Zou Y."/>
            <person name="Xue W."/>
            <person name="Luo G."/>
        </authorList>
    </citation>
    <scope>NUCLEOTIDE SEQUENCE [LARGE SCALE GENOMIC DNA]</scope>
    <source>
        <strain evidence="5 6">AF24-29</strain>
    </source>
</reference>
<dbReference type="PROSITE" id="PS51000">
    <property type="entry name" value="HTH_DEOR_2"/>
    <property type="match status" value="1"/>
</dbReference>
<proteinExistence type="predicted"/>
<dbReference type="RefSeq" id="WP_006058201.1">
    <property type="nucleotide sequence ID" value="NZ_CABJCV010000023.1"/>
</dbReference>
<keyword evidence="6" id="KW-1185">Reference proteome</keyword>
<dbReference type="InterPro" id="IPR014036">
    <property type="entry name" value="DeoR-like_C"/>
</dbReference>
<dbReference type="InterPro" id="IPR050313">
    <property type="entry name" value="Carb_Metab_HTH_regulators"/>
</dbReference>
<dbReference type="InterPro" id="IPR036390">
    <property type="entry name" value="WH_DNA-bd_sf"/>
</dbReference>
<name>A0A412FN60_9FIRM</name>
<evidence type="ECO:0000313" key="6">
    <source>
        <dbReference type="Proteomes" id="UP000284178"/>
    </source>
</evidence>
<dbReference type="SMART" id="SM01134">
    <property type="entry name" value="DeoRC"/>
    <property type="match status" value="1"/>
</dbReference>
<accession>A0A412FN60</accession>
<dbReference type="Proteomes" id="UP000284178">
    <property type="component" value="Unassembled WGS sequence"/>
</dbReference>
<dbReference type="EMBL" id="QRUP01000023">
    <property type="protein sequence ID" value="RGR69571.1"/>
    <property type="molecule type" value="Genomic_DNA"/>
</dbReference>
<dbReference type="InterPro" id="IPR037171">
    <property type="entry name" value="NagB/RpiA_transferase-like"/>
</dbReference>
<dbReference type="SMART" id="SM00420">
    <property type="entry name" value="HTH_DEOR"/>
    <property type="match status" value="1"/>
</dbReference>
<dbReference type="InterPro" id="IPR001034">
    <property type="entry name" value="DeoR_HTH"/>
</dbReference>
<keyword evidence="3" id="KW-0804">Transcription</keyword>
<dbReference type="GO" id="GO:0003700">
    <property type="term" value="F:DNA-binding transcription factor activity"/>
    <property type="evidence" value="ECO:0007669"/>
    <property type="project" value="InterPro"/>
</dbReference>
<dbReference type="Pfam" id="PF08220">
    <property type="entry name" value="HTH_DeoR"/>
    <property type="match status" value="1"/>
</dbReference>
<evidence type="ECO:0000256" key="3">
    <source>
        <dbReference type="ARBA" id="ARBA00023163"/>
    </source>
</evidence>
<dbReference type="InterPro" id="IPR036388">
    <property type="entry name" value="WH-like_DNA-bd_sf"/>
</dbReference>
<comment type="caution">
    <text evidence="5">The sequence shown here is derived from an EMBL/GenBank/DDBJ whole genome shotgun (WGS) entry which is preliminary data.</text>
</comment>
<evidence type="ECO:0000256" key="1">
    <source>
        <dbReference type="ARBA" id="ARBA00023015"/>
    </source>
</evidence>
<evidence type="ECO:0000259" key="4">
    <source>
        <dbReference type="PROSITE" id="PS51000"/>
    </source>
</evidence>
<dbReference type="SUPFAM" id="SSF100950">
    <property type="entry name" value="NagB/RpiA/CoA transferase-like"/>
    <property type="match status" value="1"/>
</dbReference>
<dbReference type="PROSITE" id="PS00894">
    <property type="entry name" value="HTH_DEOR_1"/>
    <property type="match status" value="1"/>
</dbReference>
<keyword evidence="1" id="KW-0805">Transcription regulation</keyword>
<dbReference type="Pfam" id="PF00455">
    <property type="entry name" value="DeoRC"/>
    <property type="match status" value="1"/>
</dbReference>
<dbReference type="GeneID" id="83016675"/>
<feature type="domain" description="HTH deoR-type" evidence="4">
    <location>
        <begin position="8"/>
        <end position="63"/>
    </location>
</feature>